<dbReference type="InterPro" id="IPR000668">
    <property type="entry name" value="Peptidase_C1A_C"/>
</dbReference>
<dbReference type="InterPro" id="IPR013128">
    <property type="entry name" value="Peptidase_C1A"/>
</dbReference>
<accession>A0A4Y7J5H0</accession>
<proteinExistence type="inferred from homology"/>
<protein>
    <recommendedName>
        <fullName evidence="2">Peptidase C1A papain C-terminal domain-containing protein</fullName>
    </recommendedName>
</protein>
<dbReference type="Gramene" id="RZC54885">
    <property type="protein sequence ID" value="RZC54885"/>
    <property type="gene ID" value="C5167_013738"/>
</dbReference>
<evidence type="ECO:0000313" key="3">
    <source>
        <dbReference type="EMBL" id="RZC54885.1"/>
    </source>
</evidence>
<feature type="domain" description="Peptidase C1A papain C-terminal" evidence="2">
    <location>
        <begin position="93"/>
        <end position="287"/>
    </location>
</feature>
<gene>
    <name evidence="3" type="ORF">C5167_013738</name>
</gene>
<dbReference type="GO" id="GO:0006508">
    <property type="term" value="P:proteolysis"/>
    <property type="evidence" value="ECO:0007669"/>
    <property type="project" value="InterPro"/>
</dbReference>
<dbReference type="InterPro" id="IPR038765">
    <property type="entry name" value="Papain-like_cys_pep_sf"/>
</dbReference>
<dbReference type="PRINTS" id="PR00705">
    <property type="entry name" value="PAPAIN"/>
</dbReference>
<evidence type="ECO:0000313" key="4">
    <source>
        <dbReference type="Proteomes" id="UP000316621"/>
    </source>
</evidence>
<organism evidence="3 4">
    <name type="scientific">Papaver somniferum</name>
    <name type="common">Opium poppy</name>
    <dbReference type="NCBI Taxonomy" id="3469"/>
    <lineage>
        <taxon>Eukaryota</taxon>
        <taxon>Viridiplantae</taxon>
        <taxon>Streptophyta</taxon>
        <taxon>Embryophyta</taxon>
        <taxon>Tracheophyta</taxon>
        <taxon>Spermatophyta</taxon>
        <taxon>Magnoliopsida</taxon>
        <taxon>Ranunculales</taxon>
        <taxon>Papaveraceae</taxon>
        <taxon>Papaveroideae</taxon>
        <taxon>Papaver</taxon>
    </lineage>
</organism>
<comment type="similarity">
    <text evidence="1">Belongs to the peptidase C1 family.</text>
</comment>
<evidence type="ECO:0000259" key="2">
    <source>
        <dbReference type="SMART" id="SM00645"/>
    </source>
</evidence>
<name>A0A4Y7J5H0_PAPSO</name>
<feature type="non-terminal residue" evidence="3">
    <location>
        <position position="296"/>
    </location>
</feature>
<dbReference type="SUPFAM" id="SSF54001">
    <property type="entry name" value="Cysteine proteinases"/>
    <property type="match status" value="1"/>
</dbReference>
<evidence type="ECO:0000256" key="1">
    <source>
        <dbReference type="ARBA" id="ARBA00008455"/>
    </source>
</evidence>
<reference evidence="3 4" key="1">
    <citation type="journal article" date="2018" name="Science">
        <title>The opium poppy genome and morphinan production.</title>
        <authorList>
            <person name="Guo L."/>
            <person name="Winzer T."/>
            <person name="Yang X."/>
            <person name="Li Y."/>
            <person name="Ning Z."/>
            <person name="He Z."/>
            <person name="Teodor R."/>
            <person name="Lu Y."/>
            <person name="Bowser T.A."/>
            <person name="Graham I.A."/>
            <person name="Ye K."/>
        </authorList>
    </citation>
    <scope>NUCLEOTIDE SEQUENCE [LARGE SCALE GENOMIC DNA]</scope>
    <source>
        <strain evidence="4">cv. HN1</strain>
        <tissue evidence="3">Leaves</tissue>
    </source>
</reference>
<dbReference type="EMBL" id="CM010717">
    <property type="protein sequence ID" value="RZC54885.1"/>
    <property type="molecule type" value="Genomic_DNA"/>
</dbReference>
<dbReference type="PANTHER" id="PTHR12411">
    <property type="entry name" value="CYSTEINE PROTEASE FAMILY C1-RELATED"/>
    <property type="match status" value="1"/>
</dbReference>
<sequence>MSRAISLHASRGILQKPKHVQGDSFEKKLAIFFRGENSLEKAEKGGIRNKKVPDIAKPYLQLKPYYLHRQRKDLALSQHRVALNAVKLKPLKTGEFFSWRKRGVLPSIRDEGLCGACYAVTVADSISAVFNINTNNVRKVALSYQEIIDCCQWTHGCEGGNTALAFVTSVVAIDVIGKPDEYSEEETMKLVMVQPLVLSMHWGPNLQRDNGKGLYNEESWFYWLKDKVKFTRAPKHSVLLIGFGNNEHGDYWLIQNSYGVGSGDNGEFRIRRGGEVDLLFGKMEGGKLNGDGLVTM</sequence>
<dbReference type="Pfam" id="PF00112">
    <property type="entry name" value="Peptidase_C1"/>
    <property type="match status" value="2"/>
</dbReference>
<dbReference type="GO" id="GO:0008234">
    <property type="term" value="F:cysteine-type peptidase activity"/>
    <property type="evidence" value="ECO:0007669"/>
    <property type="project" value="InterPro"/>
</dbReference>
<keyword evidence="4" id="KW-1185">Reference proteome</keyword>
<dbReference type="Proteomes" id="UP000316621">
    <property type="component" value="Chromosome 3"/>
</dbReference>
<dbReference type="STRING" id="3469.A0A4Y7J5H0"/>
<dbReference type="Gene3D" id="3.90.70.10">
    <property type="entry name" value="Cysteine proteinases"/>
    <property type="match status" value="2"/>
</dbReference>
<dbReference type="AlphaFoldDB" id="A0A4Y7J5H0"/>
<dbReference type="SMART" id="SM00645">
    <property type="entry name" value="Pept_C1"/>
    <property type="match status" value="1"/>
</dbReference>